<dbReference type="Gene3D" id="3.30.450.40">
    <property type="match status" value="1"/>
</dbReference>
<dbReference type="InterPro" id="IPR029016">
    <property type="entry name" value="GAF-like_dom_sf"/>
</dbReference>
<protein>
    <submittedName>
        <fullName evidence="2">Phosphohydrolase</fullName>
    </submittedName>
</protein>
<dbReference type="InterPro" id="IPR037522">
    <property type="entry name" value="HD_GYP_dom"/>
</dbReference>
<dbReference type="AlphaFoldDB" id="A0A1Z4BZ34"/>
<dbReference type="InterPro" id="IPR003607">
    <property type="entry name" value="HD/PDEase_dom"/>
</dbReference>
<feature type="domain" description="HD-GYP" evidence="1">
    <location>
        <begin position="305"/>
        <end position="520"/>
    </location>
</feature>
<keyword evidence="3" id="KW-1185">Reference proteome</keyword>
<sequence>MDNHLISQLEKLIDIGIALSAEQDSSRLLEMILQGAKQITRADGGTLYSIEGNAIKMAIVLSDSLGINLGGSFGVPVTMPDIPLYFEDGAPNLKNVVSCSFHHNKTINIADAYHNQDFDFAGTKAFDLQNQYHSKSFLAVPMRNHEGDIIGILQLINAINASDNKVMGFDEISQHITEALASQAAIVLTKQCLIDDLANMFESLVQLIATAIDNKSPHTGEHCRRVPELTMMVAEAAHNTRHGYLRDFVMTDADRYELKIAGWLHDCGKIATPESVIDKATKLQTIVDRIVLLETRFEVVRRDMEIALLKQQIQALEQGQTPESAGTQAYLAALAELDEDLAFIRQANKGVEFMPPEDQERIRAFKHRSWRLGGEMQPLLSDDEIDNLTIAKGTLNAEERRIINQHIDVTIAMLEKITFPKHLQHVPEYAGGHHEKMDGTGYPKGLYRSQMSIQARSMAIADIFEALTSKDRPYKQGKTLSESLAILKKMKETNHIDPDLYDAFIEQKVYRHYAEKFLDDYQLDVE</sequence>
<dbReference type="PANTHER" id="PTHR43155:SF2">
    <property type="entry name" value="CYCLIC DI-GMP PHOSPHODIESTERASE PA4108"/>
    <property type="match status" value="1"/>
</dbReference>
<dbReference type="InterPro" id="IPR003018">
    <property type="entry name" value="GAF"/>
</dbReference>
<keyword evidence="2" id="KW-0378">Hydrolase</keyword>
<proteinExistence type="predicted"/>
<dbReference type="Gene3D" id="1.10.3210.10">
    <property type="entry name" value="Hypothetical protein af1432"/>
    <property type="match status" value="2"/>
</dbReference>
<organism evidence="2 3">
    <name type="scientific">Methylovulum psychrotolerans</name>
    <dbReference type="NCBI Taxonomy" id="1704499"/>
    <lineage>
        <taxon>Bacteria</taxon>
        <taxon>Pseudomonadati</taxon>
        <taxon>Pseudomonadota</taxon>
        <taxon>Gammaproteobacteria</taxon>
        <taxon>Methylococcales</taxon>
        <taxon>Methylococcaceae</taxon>
        <taxon>Methylovulum</taxon>
    </lineage>
</organism>
<dbReference type="Pfam" id="PF13487">
    <property type="entry name" value="HD_5"/>
    <property type="match status" value="1"/>
</dbReference>
<dbReference type="Proteomes" id="UP000197019">
    <property type="component" value="Chromosome"/>
</dbReference>
<dbReference type="SMART" id="SM00471">
    <property type="entry name" value="HDc"/>
    <property type="match status" value="1"/>
</dbReference>
<dbReference type="OrthoDB" id="9764808at2"/>
<dbReference type="Pfam" id="PF01590">
    <property type="entry name" value="GAF"/>
    <property type="match status" value="1"/>
</dbReference>
<dbReference type="EMBL" id="CP022129">
    <property type="protein sequence ID" value="ASF46556.1"/>
    <property type="molecule type" value="Genomic_DNA"/>
</dbReference>
<evidence type="ECO:0000313" key="2">
    <source>
        <dbReference type="EMBL" id="ASF46556.1"/>
    </source>
</evidence>
<dbReference type="KEGG" id="mpsy:CEK71_11000"/>
<dbReference type="GO" id="GO:0008081">
    <property type="term" value="F:phosphoric diester hydrolase activity"/>
    <property type="evidence" value="ECO:0007669"/>
    <property type="project" value="UniProtKB-ARBA"/>
</dbReference>
<dbReference type="CDD" id="cd00077">
    <property type="entry name" value="HDc"/>
    <property type="match status" value="1"/>
</dbReference>
<reference evidence="2 3" key="1">
    <citation type="submission" date="2017-06" db="EMBL/GenBank/DDBJ databases">
        <title>Genome Sequencing of the methanotroph Methylovulum psychrotolerants str. HV10-M2 isolated from a high-altitude environment.</title>
        <authorList>
            <person name="Mateos-Rivera A."/>
        </authorList>
    </citation>
    <scope>NUCLEOTIDE SEQUENCE [LARGE SCALE GENOMIC DNA]</scope>
    <source>
        <strain evidence="2 3">HV10_M2</strain>
    </source>
</reference>
<dbReference type="SUPFAM" id="SSF109604">
    <property type="entry name" value="HD-domain/PDEase-like"/>
    <property type="match status" value="2"/>
</dbReference>
<dbReference type="PANTHER" id="PTHR43155">
    <property type="entry name" value="CYCLIC DI-GMP PHOSPHODIESTERASE PA4108-RELATED"/>
    <property type="match status" value="1"/>
</dbReference>
<evidence type="ECO:0000313" key="3">
    <source>
        <dbReference type="Proteomes" id="UP000197019"/>
    </source>
</evidence>
<dbReference type="RefSeq" id="WP_088619428.1">
    <property type="nucleotide sequence ID" value="NZ_CP022129.1"/>
</dbReference>
<dbReference type="SUPFAM" id="SSF55781">
    <property type="entry name" value="GAF domain-like"/>
    <property type="match status" value="1"/>
</dbReference>
<accession>A0A1Z4BZ34</accession>
<evidence type="ECO:0000259" key="1">
    <source>
        <dbReference type="PROSITE" id="PS51832"/>
    </source>
</evidence>
<name>A0A1Z4BZ34_9GAMM</name>
<dbReference type="SMART" id="SM00065">
    <property type="entry name" value="GAF"/>
    <property type="match status" value="1"/>
</dbReference>
<gene>
    <name evidence="2" type="ORF">CEK71_11000</name>
</gene>
<dbReference type="PROSITE" id="PS51832">
    <property type="entry name" value="HD_GYP"/>
    <property type="match status" value="1"/>
</dbReference>